<gene>
    <name evidence="1" type="ORF">FRX31_022010</name>
</gene>
<dbReference type="AlphaFoldDB" id="A0A7J6VU48"/>
<evidence type="ECO:0000313" key="1">
    <source>
        <dbReference type="EMBL" id="KAF5188403.1"/>
    </source>
</evidence>
<feature type="non-terminal residue" evidence="1">
    <location>
        <position position="1"/>
    </location>
</feature>
<evidence type="ECO:0000313" key="2">
    <source>
        <dbReference type="Proteomes" id="UP000554482"/>
    </source>
</evidence>
<name>A0A7J6VU48_THATH</name>
<comment type="caution">
    <text evidence="1">The sequence shown here is derived from an EMBL/GenBank/DDBJ whole genome shotgun (WGS) entry which is preliminary data.</text>
</comment>
<accession>A0A7J6VU48</accession>
<dbReference type="EMBL" id="JABWDY010026830">
    <property type="protein sequence ID" value="KAF5188403.1"/>
    <property type="molecule type" value="Genomic_DNA"/>
</dbReference>
<proteinExistence type="predicted"/>
<protein>
    <submittedName>
        <fullName evidence="1">Uncharacterized protein</fullName>
    </submittedName>
</protein>
<keyword evidence="2" id="KW-1185">Reference proteome</keyword>
<dbReference type="Proteomes" id="UP000554482">
    <property type="component" value="Unassembled WGS sequence"/>
</dbReference>
<reference evidence="1 2" key="1">
    <citation type="submission" date="2020-06" db="EMBL/GenBank/DDBJ databases">
        <title>Transcriptomic and genomic resources for Thalictrum thalictroides and T. hernandezii: Facilitating candidate gene discovery in an emerging model plant lineage.</title>
        <authorList>
            <person name="Arias T."/>
            <person name="Riano-Pachon D.M."/>
            <person name="Di Stilio V.S."/>
        </authorList>
    </citation>
    <scope>NUCLEOTIDE SEQUENCE [LARGE SCALE GENOMIC DNA]</scope>
    <source>
        <strain evidence="2">cv. WT478/WT964</strain>
        <tissue evidence="1">Leaves</tissue>
    </source>
</reference>
<organism evidence="1 2">
    <name type="scientific">Thalictrum thalictroides</name>
    <name type="common">Rue-anemone</name>
    <name type="synonym">Anemone thalictroides</name>
    <dbReference type="NCBI Taxonomy" id="46969"/>
    <lineage>
        <taxon>Eukaryota</taxon>
        <taxon>Viridiplantae</taxon>
        <taxon>Streptophyta</taxon>
        <taxon>Embryophyta</taxon>
        <taxon>Tracheophyta</taxon>
        <taxon>Spermatophyta</taxon>
        <taxon>Magnoliopsida</taxon>
        <taxon>Ranunculales</taxon>
        <taxon>Ranunculaceae</taxon>
        <taxon>Thalictroideae</taxon>
        <taxon>Thalictrum</taxon>
    </lineage>
</organism>
<sequence length="49" mass="5575">SFVSQQALGNQLILMKDDFVHFQPHRHPTPGGPSMKPAELETKLYLEQL</sequence>